<evidence type="ECO:0000259" key="7">
    <source>
        <dbReference type="Pfam" id="PF04864"/>
    </source>
</evidence>
<evidence type="ECO:0000256" key="3">
    <source>
        <dbReference type="ARBA" id="ARBA00022576"/>
    </source>
</evidence>
<proteinExistence type="inferred from homology"/>
<dbReference type="Gene3D" id="3.40.640.10">
    <property type="entry name" value="Type I PLP-dependent aspartate aminotransferase-like (Major domain)"/>
    <property type="match status" value="1"/>
</dbReference>
<feature type="domain" description="Alliinase EGF-like" evidence="6">
    <location>
        <begin position="36"/>
        <end position="91"/>
    </location>
</feature>
<keyword evidence="3" id="KW-0032">Aminotransferase</keyword>
<name>A0AAF0V1U5_SOLVR</name>
<gene>
    <name evidence="8" type="ORF">MTR67_050633</name>
</gene>
<protein>
    <recommendedName>
        <fullName evidence="10">Alliin lyase</fullName>
    </recommendedName>
</protein>
<evidence type="ECO:0000256" key="5">
    <source>
        <dbReference type="SAM" id="Phobius"/>
    </source>
</evidence>
<dbReference type="InterPro" id="IPR015424">
    <property type="entry name" value="PyrdxlP-dep_Trfase"/>
</dbReference>
<keyword evidence="5" id="KW-0812">Transmembrane</keyword>
<evidence type="ECO:0000313" key="9">
    <source>
        <dbReference type="Proteomes" id="UP001234989"/>
    </source>
</evidence>
<keyword evidence="4" id="KW-0663">Pyridoxal phosphate</keyword>
<dbReference type="Gene3D" id="3.90.1150.10">
    <property type="entry name" value="Aspartate Aminotransferase, domain 1"/>
    <property type="match status" value="1"/>
</dbReference>
<dbReference type="GO" id="GO:0006520">
    <property type="term" value="P:amino acid metabolic process"/>
    <property type="evidence" value="ECO:0007669"/>
    <property type="project" value="TreeGrafter"/>
</dbReference>
<accession>A0AAF0V1U5</accession>
<dbReference type="PANTHER" id="PTHR43795:SF20">
    <property type="entry name" value="TRYPTOPHAN AMINOTRANSFERASE-RELATED PROTEIN 3"/>
    <property type="match status" value="1"/>
</dbReference>
<dbReference type="SUPFAM" id="SSF53383">
    <property type="entry name" value="PLP-dependent transferases"/>
    <property type="match status" value="1"/>
</dbReference>
<evidence type="ECO:0000256" key="2">
    <source>
        <dbReference type="ARBA" id="ARBA00006312"/>
    </source>
</evidence>
<dbReference type="InterPro" id="IPR006948">
    <property type="entry name" value="Alliinase_C"/>
</dbReference>
<dbReference type="Pfam" id="PF04864">
    <property type="entry name" value="Alliinase_C"/>
    <property type="match status" value="1"/>
</dbReference>
<evidence type="ECO:0000256" key="1">
    <source>
        <dbReference type="ARBA" id="ARBA00001933"/>
    </source>
</evidence>
<dbReference type="Proteomes" id="UP001234989">
    <property type="component" value="Chromosome 12"/>
</dbReference>
<dbReference type="Pfam" id="PF04863">
    <property type="entry name" value="EGF_alliinase"/>
    <property type="match status" value="1"/>
</dbReference>
<evidence type="ECO:0000313" key="8">
    <source>
        <dbReference type="EMBL" id="WMV57248.1"/>
    </source>
</evidence>
<organism evidence="8 9">
    <name type="scientific">Solanum verrucosum</name>
    <dbReference type="NCBI Taxonomy" id="315347"/>
    <lineage>
        <taxon>Eukaryota</taxon>
        <taxon>Viridiplantae</taxon>
        <taxon>Streptophyta</taxon>
        <taxon>Embryophyta</taxon>
        <taxon>Tracheophyta</taxon>
        <taxon>Spermatophyta</taxon>
        <taxon>Magnoliopsida</taxon>
        <taxon>eudicotyledons</taxon>
        <taxon>Gunneridae</taxon>
        <taxon>Pentapetalae</taxon>
        <taxon>asterids</taxon>
        <taxon>lamiids</taxon>
        <taxon>Solanales</taxon>
        <taxon>Solanaceae</taxon>
        <taxon>Solanoideae</taxon>
        <taxon>Solaneae</taxon>
        <taxon>Solanum</taxon>
    </lineage>
</organism>
<dbReference type="InterPro" id="IPR015421">
    <property type="entry name" value="PyrdxlP-dep_Trfase_major"/>
</dbReference>
<evidence type="ECO:0008006" key="10">
    <source>
        <dbReference type="Google" id="ProtNLM"/>
    </source>
</evidence>
<sequence length="462" mass="52408">MAKIKSVSYVLCHLVLVLVNIYIFRKMYYYDNEKLSWSQRAAQEAEKVASISCSGHGRAYIDGYVNVDGNPICECYSCYGGIDCSLFSSNCSANVEGGDPLFLEPFWMQNAASSAVVVAGWHRMSYAFPNNQSFISKELEKSIRKIHAIAKNAITHGKYIIFGTGSTQLLHAAVHALSMDNNYSTKVVANKIPYYSLYKLQTEYFQTRHCEFGGDASMLKNNSDFAGNVIEFVTSPNNPDGNLESPVLNGPNVKHIYDHAYYWSHYTAIPAPADEDLMIFSMSKLTGHAGSRFGWAIVKDVNVYTRMMEFISLAEMGTSKDVQLRALTLLKVVAQGDGKQLFNFAQQILMDRWKKLSHIFSLTKRFSLQTIPTQYCIFFERTREPSPGYAWVKCKRKEDKNCQEIFRVAKITGRTGRQFFAGDRYVRFSLLSGQHDFDMLIHRLKELISQEYEANAQAMSSF</sequence>
<evidence type="ECO:0000256" key="4">
    <source>
        <dbReference type="ARBA" id="ARBA00022898"/>
    </source>
</evidence>
<dbReference type="InterPro" id="IPR037029">
    <property type="entry name" value="Alliinase_N_sf"/>
</dbReference>
<dbReference type="CDD" id="cd00609">
    <property type="entry name" value="AAT_like"/>
    <property type="match status" value="1"/>
</dbReference>
<reference evidence="8" key="1">
    <citation type="submission" date="2023-08" db="EMBL/GenBank/DDBJ databases">
        <title>A de novo genome assembly of Solanum verrucosum Schlechtendal, a Mexican diploid species geographically isolated from the other diploid A-genome species in potato relatives.</title>
        <authorList>
            <person name="Hosaka K."/>
        </authorList>
    </citation>
    <scope>NUCLEOTIDE SEQUENCE</scope>
    <source>
        <tissue evidence="8">Young leaves</tissue>
    </source>
</reference>
<dbReference type="AlphaFoldDB" id="A0AAF0V1U5"/>
<dbReference type="PANTHER" id="PTHR43795">
    <property type="entry name" value="BIFUNCTIONAL ASPARTATE AMINOTRANSFERASE AND GLUTAMATE/ASPARTATE-PREPHENATE AMINOTRANSFERASE-RELATED"/>
    <property type="match status" value="1"/>
</dbReference>
<dbReference type="InterPro" id="IPR006947">
    <property type="entry name" value="EGF_alliinase"/>
</dbReference>
<keyword evidence="5" id="KW-0472">Membrane</keyword>
<keyword evidence="9" id="KW-1185">Reference proteome</keyword>
<feature type="transmembrane region" description="Helical" evidence="5">
    <location>
        <begin position="6"/>
        <end position="24"/>
    </location>
</feature>
<keyword evidence="3" id="KW-0808">Transferase</keyword>
<comment type="cofactor">
    <cofactor evidence="1">
        <name>pyridoxal 5'-phosphate</name>
        <dbReference type="ChEBI" id="CHEBI:597326"/>
    </cofactor>
</comment>
<comment type="similarity">
    <text evidence="2">Belongs to the alliinase family.</text>
</comment>
<evidence type="ECO:0000259" key="6">
    <source>
        <dbReference type="Pfam" id="PF04863"/>
    </source>
</evidence>
<keyword evidence="5" id="KW-1133">Transmembrane helix</keyword>
<feature type="domain" description="Alliinase C-terminal" evidence="7">
    <location>
        <begin position="93"/>
        <end position="447"/>
    </location>
</feature>
<dbReference type="InterPro" id="IPR050478">
    <property type="entry name" value="Ethylene_sulfur-biosynth"/>
</dbReference>
<dbReference type="GO" id="GO:0008483">
    <property type="term" value="F:transaminase activity"/>
    <property type="evidence" value="ECO:0007669"/>
    <property type="project" value="UniProtKB-KW"/>
</dbReference>
<dbReference type="Gene3D" id="2.10.25.30">
    <property type="entry name" value="EGF-like, alliinase"/>
    <property type="match status" value="1"/>
</dbReference>
<dbReference type="GO" id="GO:0016846">
    <property type="term" value="F:carbon-sulfur lyase activity"/>
    <property type="evidence" value="ECO:0007669"/>
    <property type="project" value="InterPro"/>
</dbReference>
<dbReference type="EMBL" id="CP133623">
    <property type="protein sequence ID" value="WMV57248.1"/>
    <property type="molecule type" value="Genomic_DNA"/>
</dbReference>
<dbReference type="InterPro" id="IPR015422">
    <property type="entry name" value="PyrdxlP-dep_Trfase_small"/>
</dbReference>